<organism evidence="1">
    <name type="scientific">Pithovirus LCPAC201</name>
    <dbReference type="NCBI Taxonomy" id="2506591"/>
    <lineage>
        <taxon>Viruses</taxon>
        <taxon>Pithoviruses</taxon>
    </lineage>
</organism>
<evidence type="ECO:0000313" key="1">
    <source>
        <dbReference type="EMBL" id="QBK90722.1"/>
    </source>
</evidence>
<dbReference type="EMBL" id="MK500498">
    <property type="protein sequence ID" value="QBK90722.1"/>
    <property type="molecule type" value="Genomic_DNA"/>
</dbReference>
<sequence length="49" mass="5180">MMDEGRKGSDWSWLIIGADGGINAEEVAGGLADTKFTGLTLPTELLKIT</sequence>
<proteinExistence type="predicted"/>
<protein>
    <submittedName>
        <fullName evidence="1">Uncharacterized protein</fullName>
    </submittedName>
</protein>
<name>A0A481Z5L6_9VIRU</name>
<gene>
    <name evidence="1" type="ORF">LCPAC201_00230</name>
</gene>
<accession>A0A481Z5L6</accession>
<reference evidence="1" key="1">
    <citation type="journal article" date="2019" name="MBio">
        <title>Virus Genomes from Deep Sea Sediments Expand the Ocean Megavirome and Support Independent Origins of Viral Gigantism.</title>
        <authorList>
            <person name="Backstrom D."/>
            <person name="Yutin N."/>
            <person name="Jorgensen S.L."/>
            <person name="Dharamshi J."/>
            <person name="Homa F."/>
            <person name="Zaremba-Niedwiedzka K."/>
            <person name="Spang A."/>
            <person name="Wolf Y.I."/>
            <person name="Koonin E.V."/>
            <person name="Ettema T.J."/>
        </authorList>
    </citation>
    <scope>NUCLEOTIDE SEQUENCE</scope>
</reference>